<dbReference type="EMBL" id="JAPWDV010000001">
    <property type="protein sequence ID" value="KAJ6223920.1"/>
    <property type="molecule type" value="Genomic_DNA"/>
</dbReference>
<feature type="compositionally biased region" description="Polar residues" evidence="1">
    <location>
        <begin position="104"/>
        <end position="114"/>
    </location>
</feature>
<evidence type="ECO:0000313" key="3">
    <source>
        <dbReference type="EMBL" id="KAJ6223920.1"/>
    </source>
</evidence>
<proteinExistence type="predicted"/>
<evidence type="ECO:0000256" key="2">
    <source>
        <dbReference type="SAM" id="Phobius"/>
    </source>
</evidence>
<dbReference type="AlphaFoldDB" id="A0A9Q0MDJ1"/>
<accession>A0A9Q0MDJ1</accession>
<gene>
    <name evidence="3" type="ORF">RDWZM_002465</name>
</gene>
<comment type="caution">
    <text evidence="3">The sequence shown here is derived from an EMBL/GenBank/DDBJ whole genome shotgun (WGS) entry which is preliminary data.</text>
</comment>
<keyword evidence="2" id="KW-0812">Transmembrane</keyword>
<sequence length="114" mass="12091">MAAARGVFILFGGSCLMLILLFSLSLISQKSSVDPTSNGVNQDDQDQDQSQAEADSDIDENGDDTSESESVTTDNSVGNDADSSEESTENDSDDDDITNLSTTIMPNVTKDSNE</sequence>
<evidence type="ECO:0000313" key="4">
    <source>
        <dbReference type="Proteomes" id="UP001142055"/>
    </source>
</evidence>
<feature type="compositionally biased region" description="Acidic residues" evidence="1">
    <location>
        <begin position="82"/>
        <end position="97"/>
    </location>
</feature>
<protein>
    <submittedName>
        <fullName evidence="3">Uncharacterized protein</fullName>
    </submittedName>
</protein>
<name>A0A9Q0MDJ1_BLOTA</name>
<feature type="compositionally biased region" description="Polar residues" evidence="1">
    <location>
        <begin position="68"/>
        <end position="78"/>
    </location>
</feature>
<evidence type="ECO:0000256" key="1">
    <source>
        <dbReference type="SAM" id="MobiDB-lite"/>
    </source>
</evidence>
<keyword evidence="2" id="KW-1133">Transmembrane helix</keyword>
<keyword evidence="4" id="KW-1185">Reference proteome</keyword>
<keyword evidence="2" id="KW-0472">Membrane</keyword>
<feature type="transmembrane region" description="Helical" evidence="2">
    <location>
        <begin position="6"/>
        <end position="27"/>
    </location>
</feature>
<reference evidence="3" key="1">
    <citation type="submission" date="2022-12" db="EMBL/GenBank/DDBJ databases">
        <title>Genome assemblies of Blomia tropicalis.</title>
        <authorList>
            <person name="Cui Y."/>
        </authorList>
    </citation>
    <scope>NUCLEOTIDE SEQUENCE</scope>
    <source>
        <tissue evidence="3">Adult mites</tissue>
    </source>
</reference>
<feature type="region of interest" description="Disordered" evidence="1">
    <location>
        <begin position="31"/>
        <end position="114"/>
    </location>
</feature>
<organism evidence="3 4">
    <name type="scientific">Blomia tropicalis</name>
    <name type="common">Mite</name>
    <dbReference type="NCBI Taxonomy" id="40697"/>
    <lineage>
        <taxon>Eukaryota</taxon>
        <taxon>Metazoa</taxon>
        <taxon>Ecdysozoa</taxon>
        <taxon>Arthropoda</taxon>
        <taxon>Chelicerata</taxon>
        <taxon>Arachnida</taxon>
        <taxon>Acari</taxon>
        <taxon>Acariformes</taxon>
        <taxon>Sarcoptiformes</taxon>
        <taxon>Astigmata</taxon>
        <taxon>Glycyphagoidea</taxon>
        <taxon>Echimyopodidae</taxon>
        <taxon>Blomia</taxon>
    </lineage>
</organism>
<dbReference type="Proteomes" id="UP001142055">
    <property type="component" value="Chromosome 1"/>
</dbReference>
<feature type="compositionally biased region" description="Acidic residues" evidence="1">
    <location>
        <begin position="54"/>
        <end position="67"/>
    </location>
</feature>